<dbReference type="EMBL" id="GHWJ01000636">
    <property type="protein sequence ID" value="NOV33373.1"/>
    <property type="molecule type" value="Transcribed_RNA"/>
</dbReference>
<protein>
    <submittedName>
        <fullName evidence="3">Putative conserved secreted protein</fullName>
    </submittedName>
</protein>
<evidence type="ECO:0000256" key="2">
    <source>
        <dbReference type="SAM" id="SignalP"/>
    </source>
</evidence>
<organism evidence="3">
    <name type="scientific">Rhipicephalus microplus</name>
    <name type="common">Cattle tick</name>
    <name type="synonym">Boophilus microplus</name>
    <dbReference type="NCBI Taxonomy" id="6941"/>
    <lineage>
        <taxon>Eukaryota</taxon>
        <taxon>Metazoa</taxon>
        <taxon>Ecdysozoa</taxon>
        <taxon>Arthropoda</taxon>
        <taxon>Chelicerata</taxon>
        <taxon>Arachnida</taxon>
        <taxon>Acari</taxon>
        <taxon>Parasitiformes</taxon>
        <taxon>Ixodida</taxon>
        <taxon>Ixodoidea</taxon>
        <taxon>Ixodidae</taxon>
        <taxon>Rhipicephalinae</taxon>
        <taxon>Rhipicephalus</taxon>
        <taxon>Boophilus</taxon>
    </lineage>
</organism>
<feature type="signal peptide" evidence="2">
    <location>
        <begin position="1"/>
        <end position="28"/>
    </location>
</feature>
<dbReference type="OrthoDB" id="6496191at2759"/>
<evidence type="ECO:0000313" key="3">
    <source>
        <dbReference type="EMBL" id="NOV33373.1"/>
    </source>
</evidence>
<reference evidence="3" key="1">
    <citation type="submission" date="2019-09" db="EMBL/GenBank/DDBJ databases">
        <title>Organ-specific transcriptomic study of the physiology of the cattle tick, Rhipicephalus microplus.</title>
        <authorList>
            <person name="Tirloni L."/>
            <person name="Braz G."/>
            <person name="Gandara A.C.P."/>
            <person name="Sabadin G.A."/>
            <person name="da Silva R.M."/>
            <person name="Guizzo M.G."/>
            <person name="Machado J.A."/>
            <person name="Costa E.P."/>
            <person name="Gomes H.F."/>
            <person name="Moraes J."/>
            <person name="Mota M.B.S."/>
            <person name="Mesquita R.D."/>
            <person name="Alvarenga P.H."/>
            <person name="Alves F."/>
            <person name="Seixas A."/>
            <person name="da Fonseca R.N."/>
            <person name="Fogaca A."/>
            <person name="Logullo C."/>
            <person name="Tanaka A."/>
            <person name="Daffre S."/>
            <person name="Termignoni C."/>
            <person name="Vaz I.S.Jr."/>
            <person name="Oliveira P.L."/>
            <person name="Ribeiro J.M."/>
        </authorList>
    </citation>
    <scope>NUCLEOTIDE SEQUENCE</scope>
    <source>
        <strain evidence="3">Porto Alegre</strain>
    </source>
</reference>
<keyword evidence="2" id="KW-0732">Signal</keyword>
<feature type="chain" id="PRO_5026755167" evidence="2">
    <location>
        <begin position="29"/>
        <end position="463"/>
    </location>
</feature>
<accession>A0A6M2CHV8</accession>
<evidence type="ECO:0000256" key="1">
    <source>
        <dbReference type="SAM" id="MobiDB-lite"/>
    </source>
</evidence>
<feature type="compositionally biased region" description="Acidic residues" evidence="1">
    <location>
        <begin position="401"/>
        <end position="413"/>
    </location>
</feature>
<sequence>MAVRNPWVEWMLSLCPLVLWAYVPAATAQLCNVTHVHTCYNGILESFLGELSSGPLDVSQLESLCTQHDAESPCQEVMSPCLDHHPELEGMERLYRAVHEDACKDTSMKLLKSSVRLGACSPLPLIVTCLRNYITDYLYATARIHSDCGDLRAAITGCLVTPGKPCQKNRKRPTYSRKTLETLLEIKGCNSNEGKTSVQGTELPPAGSDSNTCSYKQLKRCHEKQINDIRKKMTMILAKGLPPDDNFTMAICRKRRETCYQHNTLAPCSERERNAIRKMEEAMTEAQQLLCKDDRTLLINLMLSYKWWKVDSFVKCSTDVQENYITDYLYATARIHSDCGRVRARLFHCLNESYSSVDEADPKPDVEGAGKVLSIFLDRMWCVDEQDLPQGFGGGAASGSESDDAVDEDDPTDEPAVTVTETAGSAIPMVSEQTDNGVSSPKTLAHVLVSLAPAVLLFTVLFL</sequence>
<name>A0A6M2CHV8_RHIMP</name>
<dbReference type="VEuPathDB" id="VectorBase:LOC119172022"/>
<proteinExistence type="predicted"/>
<feature type="region of interest" description="Disordered" evidence="1">
    <location>
        <begin position="393"/>
        <end position="416"/>
    </location>
</feature>
<dbReference type="AlphaFoldDB" id="A0A6M2CHV8"/>